<evidence type="ECO:0000256" key="2">
    <source>
        <dbReference type="ARBA" id="ARBA00023015"/>
    </source>
</evidence>
<keyword evidence="7" id="KW-1185">Reference proteome</keyword>
<dbReference type="Pfam" id="PF03466">
    <property type="entry name" value="LysR_substrate"/>
    <property type="match status" value="1"/>
</dbReference>
<dbReference type="InterPro" id="IPR005119">
    <property type="entry name" value="LysR_subst-bd"/>
</dbReference>
<dbReference type="InterPro" id="IPR000847">
    <property type="entry name" value="LysR_HTH_N"/>
</dbReference>
<dbReference type="PRINTS" id="PR00039">
    <property type="entry name" value="HTHLYSR"/>
</dbReference>
<dbReference type="Gene3D" id="3.40.190.290">
    <property type="match status" value="1"/>
</dbReference>
<dbReference type="InterPro" id="IPR036388">
    <property type="entry name" value="WH-like_DNA-bd_sf"/>
</dbReference>
<evidence type="ECO:0000259" key="5">
    <source>
        <dbReference type="PROSITE" id="PS50931"/>
    </source>
</evidence>
<dbReference type="Gene3D" id="1.10.10.10">
    <property type="entry name" value="Winged helix-like DNA-binding domain superfamily/Winged helix DNA-binding domain"/>
    <property type="match status" value="1"/>
</dbReference>
<evidence type="ECO:0000256" key="1">
    <source>
        <dbReference type="ARBA" id="ARBA00009437"/>
    </source>
</evidence>
<organism evidence="6 7">
    <name type="scientific">Herbaspirillum robiniae</name>
    <dbReference type="NCBI Taxonomy" id="2014887"/>
    <lineage>
        <taxon>Bacteria</taxon>
        <taxon>Pseudomonadati</taxon>
        <taxon>Pseudomonadota</taxon>
        <taxon>Betaproteobacteria</taxon>
        <taxon>Burkholderiales</taxon>
        <taxon>Oxalobacteraceae</taxon>
        <taxon>Herbaspirillum</taxon>
    </lineage>
</organism>
<reference evidence="6 7" key="1">
    <citation type="journal article" date="2020" name="Front. Plant Sci.">
        <title>Isolation of Rhizosphere Bacteria That Improve Quality and Water Stress Tolerance in Greenhouse Ornamentals.</title>
        <authorList>
            <person name="Nordstedt N.P."/>
            <person name="Jones M.L."/>
        </authorList>
    </citation>
    <scope>NUCLEOTIDE SEQUENCE [LARGE SCALE GENOMIC DNA]</scope>
    <source>
        <strain evidence="6 7">C6C2</strain>
    </source>
</reference>
<dbReference type="Pfam" id="PF00126">
    <property type="entry name" value="HTH_1"/>
    <property type="match status" value="1"/>
</dbReference>
<dbReference type="PROSITE" id="PS50931">
    <property type="entry name" value="HTH_LYSR"/>
    <property type="match status" value="1"/>
</dbReference>
<feature type="domain" description="HTH lysR-type" evidence="5">
    <location>
        <begin position="8"/>
        <end position="60"/>
    </location>
</feature>
<dbReference type="EMBL" id="JABFMT010000003">
    <property type="protein sequence ID" value="NUU00821.1"/>
    <property type="molecule type" value="Genomic_DNA"/>
</dbReference>
<keyword evidence="3" id="KW-0238">DNA-binding</keyword>
<evidence type="ECO:0000256" key="3">
    <source>
        <dbReference type="ARBA" id="ARBA00023125"/>
    </source>
</evidence>
<dbReference type="PANTHER" id="PTHR30537">
    <property type="entry name" value="HTH-TYPE TRANSCRIPTIONAL REGULATOR"/>
    <property type="match status" value="1"/>
</dbReference>
<proteinExistence type="inferred from homology"/>
<sequence length="295" mass="31567">MSDRLFSLRVFVRIARSGSFSKAGRELGLSQPSISRIAAELEKEIGAALFTRTTRAVTLTEAGSDYLARIEPILAALEEADHAVRGTGELRGKLRVALTSSLAAREVVPLLPAFMERHPALKVEMMLNDQMQDLVQDGADLALRFGALPDSSATARRLGISQRMLLAAPAYLGRHGTPQTPADLSGHSVIVGPTGVRTWQFVRNGRNASVRVDSRVQASTNEVAVASAVAGLGIVQTSYWGCRDELERGALVRVLPDWDGGSVELHAVFPAGHAAKPAARSFAEHLFAAFAAQAH</sequence>
<keyword evidence="2" id="KW-0805">Transcription regulation</keyword>
<gene>
    <name evidence="6" type="ORF">HNO84_04360</name>
</gene>
<dbReference type="RefSeq" id="WP_079215510.1">
    <property type="nucleotide sequence ID" value="NZ_CP018845.1"/>
</dbReference>
<dbReference type="Proteomes" id="UP000536746">
    <property type="component" value="Unassembled WGS sequence"/>
</dbReference>
<accession>A0ABX2LZP6</accession>
<dbReference type="PANTHER" id="PTHR30537:SF5">
    <property type="entry name" value="HTH-TYPE TRANSCRIPTIONAL ACTIVATOR TTDR-RELATED"/>
    <property type="match status" value="1"/>
</dbReference>
<dbReference type="SUPFAM" id="SSF46785">
    <property type="entry name" value="Winged helix' DNA-binding domain"/>
    <property type="match status" value="1"/>
</dbReference>
<evidence type="ECO:0000313" key="6">
    <source>
        <dbReference type="EMBL" id="NUU00821.1"/>
    </source>
</evidence>
<protein>
    <submittedName>
        <fullName evidence="6">LysR family transcriptional regulator</fullName>
    </submittedName>
</protein>
<name>A0ABX2LZP6_9BURK</name>
<evidence type="ECO:0000256" key="4">
    <source>
        <dbReference type="ARBA" id="ARBA00023163"/>
    </source>
</evidence>
<dbReference type="SUPFAM" id="SSF53850">
    <property type="entry name" value="Periplasmic binding protein-like II"/>
    <property type="match status" value="1"/>
</dbReference>
<comment type="similarity">
    <text evidence="1">Belongs to the LysR transcriptional regulatory family.</text>
</comment>
<comment type="caution">
    <text evidence="6">The sequence shown here is derived from an EMBL/GenBank/DDBJ whole genome shotgun (WGS) entry which is preliminary data.</text>
</comment>
<dbReference type="CDD" id="cd08422">
    <property type="entry name" value="PBP2_CrgA_like"/>
    <property type="match status" value="1"/>
</dbReference>
<dbReference type="InterPro" id="IPR036390">
    <property type="entry name" value="WH_DNA-bd_sf"/>
</dbReference>
<dbReference type="InterPro" id="IPR058163">
    <property type="entry name" value="LysR-type_TF_proteobact-type"/>
</dbReference>
<keyword evidence="4" id="KW-0804">Transcription</keyword>
<evidence type="ECO:0000313" key="7">
    <source>
        <dbReference type="Proteomes" id="UP000536746"/>
    </source>
</evidence>